<keyword evidence="2" id="KW-1185">Reference proteome</keyword>
<dbReference type="PANTHER" id="PTHR39624">
    <property type="entry name" value="PROTEIN INVOLVED IN RIMO-MEDIATED BETA-METHYLTHIOLATION OF RIBOSOMAL PROTEIN S12 YCAO"/>
    <property type="match status" value="1"/>
</dbReference>
<reference evidence="1" key="1">
    <citation type="submission" date="2022-05" db="EMBL/GenBank/DDBJ databases">
        <title>An RpoN-dependent PEP-CTERM gene is involved in floc formation of an Aquincola tertiaricarbonis strain.</title>
        <authorList>
            <person name="Qiu D."/>
            <person name="Xia M."/>
        </authorList>
    </citation>
    <scope>NUCLEOTIDE SEQUENCE</scope>
    <source>
        <strain evidence="1">RN12</strain>
    </source>
</reference>
<organism evidence="1 2">
    <name type="scientific">Aquincola tertiaricarbonis</name>
    <dbReference type="NCBI Taxonomy" id="391953"/>
    <lineage>
        <taxon>Bacteria</taxon>
        <taxon>Pseudomonadati</taxon>
        <taxon>Pseudomonadota</taxon>
        <taxon>Betaproteobacteria</taxon>
        <taxon>Burkholderiales</taxon>
        <taxon>Sphaerotilaceae</taxon>
        <taxon>Aquincola</taxon>
    </lineage>
</organism>
<dbReference type="EMBL" id="CP097636">
    <property type="protein sequence ID" value="URI10743.1"/>
    <property type="molecule type" value="Genomic_DNA"/>
</dbReference>
<dbReference type="Pfam" id="PF02566">
    <property type="entry name" value="OsmC"/>
    <property type="match status" value="1"/>
</dbReference>
<dbReference type="PANTHER" id="PTHR39624:SF2">
    <property type="entry name" value="OSMC-LIKE PROTEIN"/>
    <property type="match status" value="1"/>
</dbReference>
<gene>
    <name evidence="1" type="ORF">MW290_17280</name>
</gene>
<evidence type="ECO:0000313" key="2">
    <source>
        <dbReference type="Proteomes" id="UP001056201"/>
    </source>
</evidence>
<accession>A0ABY4SG42</accession>
<proteinExistence type="predicted"/>
<evidence type="ECO:0000313" key="1">
    <source>
        <dbReference type="EMBL" id="URI10743.1"/>
    </source>
</evidence>
<dbReference type="Gene3D" id="3.30.300.20">
    <property type="match status" value="1"/>
</dbReference>
<dbReference type="InterPro" id="IPR015946">
    <property type="entry name" value="KH_dom-like_a/b"/>
</dbReference>
<dbReference type="InterPro" id="IPR003718">
    <property type="entry name" value="OsmC/Ohr_fam"/>
</dbReference>
<dbReference type="Proteomes" id="UP001056201">
    <property type="component" value="Chromosome 2"/>
</dbReference>
<sequence>MTTIQAQWNSERGVTACEVALPGGLLSVDIDAKPGEAATAPSPHDLLDAALAACTTLTLELYAQRKAMEVRQIDVKVTHSHAAGAYRMQRSIQVFGALTDDQRAALLRVAEACPVHKTLVGDIQIDTHLVADVL</sequence>
<dbReference type="RefSeq" id="WP_250198947.1">
    <property type="nucleotide sequence ID" value="NZ_CP097636.1"/>
</dbReference>
<name>A0ABY4SG42_AQUTE</name>
<dbReference type="SUPFAM" id="SSF82784">
    <property type="entry name" value="OsmC-like"/>
    <property type="match status" value="1"/>
</dbReference>
<protein>
    <submittedName>
        <fullName evidence="1">OsmC family protein</fullName>
    </submittedName>
</protein>
<dbReference type="InterPro" id="IPR036102">
    <property type="entry name" value="OsmC/Ohrsf"/>
</dbReference>